<evidence type="ECO:0000313" key="2">
    <source>
        <dbReference type="EMBL" id="ASJ05612.1"/>
    </source>
</evidence>
<dbReference type="EMBL" id="CP015101">
    <property type="protein sequence ID" value="ASJ05612.1"/>
    <property type="molecule type" value="Genomic_DNA"/>
</dbReference>
<keyword evidence="1" id="KW-1133">Transmembrane helix</keyword>
<keyword evidence="1" id="KW-0472">Membrane</keyword>
<sequence length="90" mass="10072">MINYLPLWNSIVALVYAVVTGEILLKARPGIFESAFMTLYSISAIATSWISFGYSLLLLVPLLTYGGLAYSEERGLELLRKRIKMLEGKL</sequence>
<organism evidence="2 3">
    <name type="scientific">Thermococcus barossii</name>
    <dbReference type="NCBI Taxonomy" id="54077"/>
    <lineage>
        <taxon>Archaea</taxon>
        <taxon>Methanobacteriati</taxon>
        <taxon>Methanobacteriota</taxon>
        <taxon>Thermococci</taxon>
        <taxon>Thermococcales</taxon>
        <taxon>Thermococcaceae</taxon>
        <taxon>Thermococcus</taxon>
    </lineage>
</organism>
<keyword evidence="3" id="KW-1185">Reference proteome</keyword>
<accession>A0A2Z2MLH3</accession>
<dbReference type="RefSeq" id="WP_088865606.1">
    <property type="nucleotide sequence ID" value="NZ_CP015101.1"/>
</dbReference>
<evidence type="ECO:0000256" key="1">
    <source>
        <dbReference type="SAM" id="Phobius"/>
    </source>
</evidence>
<evidence type="ECO:0000313" key="3">
    <source>
        <dbReference type="Proteomes" id="UP000250272"/>
    </source>
</evidence>
<name>A0A2Z2MLH3_9EURY</name>
<dbReference type="AlphaFoldDB" id="A0A2Z2MLH3"/>
<feature type="transmembrane region" description="Helical" evidence="1">
    <location>
        <begin position="6"/>
        <end position="25"/>
    </location>
</feature>
<gene>
    <name evidence="2" type="ORF">A3L01_09645</name>
</gene>
<keyword evidence="1" id="KW-0812">Transmembrane</keyword>
<dbReference type="GeneID" id="33327041"/>
<dbReference type="KEGG" id="tbs:A3L01_09645"/>
<feature type="transmembrane region" description="Helical" evidence="1">
    <location>
        <begin position="37"/>
        <end position="60"/>
    </location>
</feature>
<proteinExistence type="predicted"/>
<dbReference type="OrthoDB" id="103599at2157"/>
<protein>
    <submittedName>
        <fullName evidence="2">Uncharacterized protein</fullName>
    </submittedName>
</protein>
<dbReference type="Proteomes" id="UP000250272">
    <property type="component" value="Chromosome"/>
</dbReference>
<reference evidence="2 3" key="1">
    <citation type="submission" date="2016-04" db="EMBL/GenBank/DDBJ databases">
        <title>Complete genome sequence of Thermococcus barossii type strain SHCK-94.</title>
        <authorList>
            <person name="Oger P.M."/>
        </authorList>
    </citation>
    <scope>NUCLEOTIDE SEQUENCE [LARGE SCALE GENOMIC DNA]</scope>
    <source>
        <strain evidence="2 3">SHCK-94</strain>
    </source>
</reference>